<comment type="caution">
    <text evidence="7">The sequence shown here is derived from an EMBL/GenBank/DDBJ whole genome shotgun (WGS) entry which is preliminary data.</text>
</comment>
<evidence type="ECO:0000313" key="7">
    <source>
        <dbReference type="EMBL" id="TPX39691.1"/>
    </source>
</evidence>
<feature type="compositionally biased region" description="Acidic residues" evidence="5">
    <location>
        <begin position="369"/>
        <end position="383"/>
    </location>
</feature>
<evidence type="ECO:0000256" key="4">
    <source>
        <dbReference type="PROSITE-ProRule" id="PRU00035"/>
    </source>
</evidence>
<feature type="compositionally biased region" description="Polar residues" evidence="5">
    <location>
        <begin position="245"/>
        <end position="264"/>
    </location>
</feature>
<organism evidence="7 8">
    <name type="scientific">Synchytrium endobioticum</name>
    <dbReference type="NCBI Taxonomy" id="286115"/>
    <lineage>
        <taxon>Eukaryota</taxon>
        <taxon>Fungi</taxon>
        <taxon>Fungi incertae sedis</taxon>
        <taxon>Chytridiomycota</taxon>
        <taxon>Chytridiomycota incertae sedis</taxon>
        <taxon>Chytridiomycetes</taxon>
        <taxon>Synchytriales</taxon>
        <taxon>Synchytriaceae</taxon>
        <taxon>Synchytrium</taxon>
    </lineage>
</organism>
<feature type="region of interest" description="Disordered" evidence="5">
    <location>
        <begin position="1"/>
        <end position="40"/>
    </location>
</feature>
<feature type="region of interest" description="Disordered" evidence="5">
    <location>
        <begin position="416"/>
        <end position="536"/>
    </location>
</feature>
<dbReference type="SUPFAM" id="SSF47370">
    <property type="entry name" value="Bromodomain"/>
    <property type="match status" value="1"/>
</dbReference>
<dbReference type="InterPro" id="IPR001487">
    <property type="entry name" value="Bromodomain"/>
</dbReference>
<evidence type="ECO:0000256" key="5">
    <source>
        <dbReference type="SAM" id="MobiDB-lite"/>
    </source>
</evidence>
<feature type="compositionally biased region" description="Low complexity" evidence="5">
    <location>
        <begin position="321"/>
        <end position="335"/>
    </location>
</feature>
<accession>A0A507CJ77</accession>
<feature type="compositionally biased region" description="Basic residues" evidence="5">
    <location>
        <begin position="502"/>
        <end position="517"/>
    </location>
</feature>
<keyword evidence="2 4" id="KW-0103">Bromodomain</keyword>
<dbReference type="Gene3D" id="1.20.920.10">
    <property type="entry name" value="Bromodomain-like"/>
    <property type="match status" value="1"/>
</dbReference>
<evidence type="ECO:0000313" key="8">
    <source>
        <dbReference type="Proteomes" id="UP000320475"/>
    </source>
</evidence>
<protein>
    <recommendedName>
        <fullName evidence="6">Bromo domain-containing protein</fullName>
    </recommendedName>
</protein>
<evidence type="ECO:0000256" key="1">
    <source>
        <dbReference type="ARBA" id="ARBA00023015"/>
    </source>
</evidence>
<dbReference type="GO" id="GO:0006325">
    <property type="term" value="P:chromatin organization"/>
    <property type="evidence" value="ECO:0007669"/>
    <property type="project" value="UniProtKB-ARBA"/>
</dbReference>
<feature type="compositionally biased region" description="Polar residues" evidence="5">
    <location>
        <begin position="454"/>
        <end position="466"/>
    </location>
</feature>
<sequence length="898" mass="97144">MITSASTVPSPPSSPPDTHHVNTRSPDTVSSSSSSSSSSPTVIIPLPLVTTNPRANTTATIVSNQGLSASDFQSCRSILSALQTHSAASPFLKPVHPVAANAPDYFSIVKYPMDLSTVEKKLSSGLYNSVQAFGADIDLMLSNCFRYNPDDGHPIHKAGKLLKMVYNNLLTSHFPAIIDTPVPTPTIIYQPALNTNVYQPPNALFTPPLVPSQTATRLAKTLPNSVTVNRSRRKSAAKKQWVSDAVSSIESLNRRQSSSASLGSMTDGVVPSEPAAAAAVSHHLPTTPSLLPLKKSQKRPSSTDASVDPPAKKRGKKAKKPPSSIPAASSTSDPATQLQMLTQQVAIMSAMLQQATAAAAAAAQQSSTDESDNEEDYSCEGDSEMGATDPTVLQQEYLAAYASAFAQPVIDAVSENNSNSVGNGDGDGDGDGNRNGNGHGHANANGANDVAVSPSNSQPESTSRASSLEPKYSTRSATRALNPDAESPRPRRLADPPAPTIRNRKSKSNKKSPRKKSLGPFPAASHATSPMPTKRAPVINGHIIDSNYLADLAERIALLPEQGQVKIAEFVKTSKSGWTTDLEGELEIDFDLLEEHVLARIDDYCRHHLPSSSNDTSNALTGDIDVAATATPPYGYGDVMLPIMDFGLNPMPMAHGGGGGTIIDDINFGENGDDHDHDDIDDDELGNDLENSDMYQDYIHRPRYLVRHLETLVDYHDKAKSSRWDRYKRKQRALHEICMSIRGSGTKDDTVVIWGNGNFTSLGRKQGAPTKALKRHARRYTHIITYDEYMTSQRCSHCARRGVPEAVADDPRLSGYVRAQGKSGHVLMAKRTRANRLASVLEDAGCFGAQHCQPLHAVRYCETCSTVWDRDYNAARNILYCFLYERAFAERPRPFKRV</sequence>
<dbReference type="VEuPathDB" id="FungiDB:SeMB42_g00727"/>
<dbReference type="OrthoDB" id="21449at2759"/>
<feature type="domain" description="Bromo" evidence="6">
    <location>
        <begin position="83"/>
        <end position="155"/>
    </location>
</feature>
<keyword evidence="3" id="KW-0804">Transcription</keyword>
<evidence type="ECO:0000259" key="6">
    <source>
        <dbReference type="PROSITE" id="PS50014"/>
    </source>
</evidence>
<dbReference type="Pfam" id="PF17035">
    <property type="entry name" value="BET"/>
    <property type="match status" value="1"/>
</dbReference>
<evidence type="ECO:0000256" key="3">
    <source>
        <dbReference type="ARBA" id="ARBA00023163"/>
    </source>
</evidence>
<feature type="region of interest" description="Disordered" evidence="5">
    <location>
        <begin position="363"/>
        <end position="387"/>
    </location>
</feature>
<dbReference type="AlphaFoldDB" id="A0A507CJ77"/>
<proteinExistence type="predicted"/>
<keyword evidence="1" id="KW-0805">Transcription regulation</keyword>
<dbReference type="Proteomes" id="UP000320475">
    <property type="component" value="Unassembled WGS sequence"/>
</dbReference>
<feature type="compositionally biased region" description="Low complexity" evidence="5">
    <location>
        <begin position="275"/>
        <end position="294"/>
    </location>
</feature>
<dbReference type="Gene3D" id="1.20.1270.220">
    <property type="match status" value="1"/>
</dbReference>
<feature type="compositionally biased region" description="Low complexity" evidence="5">
    <location>
        <begin position="30"/>
        <end position="39"/>
    </location>
</feature>
<dbReference type="SMART" id="SM00297">
    <property type="entry name" value="BROMO"/>
    <property type="match status" value="1"/>
</dbReference>
<dbReference type="PRINTS" id="PR00503">
    <property type="entry name" value="BROMODOMAIN"/>
</dbReference>
<evidence type="ECO:0000256" key="2">
    <source>
        <dbReference type="ARBA" id="ARBA00023117"/>
    </source>
</evidence>
<dbReference type="VEuPathDB" id="FungiDB:SeMB42_g01249"/>
<name>A0A507CJ77_9FUNG</name>
<dbReference type="InterPro" id="IPR038336">
    <property type="entry name" value="NET_sf"/>
</dbReference>
<dbReference type="InterPro" id="IPR027353">
    <property type="entry name" value="NET_dom"/>
</dbReference>
<dbReference type="EMBL" id="QEAM01000453">
    <property type="protein sequence ID" value="TPX39691.1"/>
    <property type="molecule type" value="Genomic_DNA"/>
</dbReference>
<dbReference type="PROSITE" id="PS50014">
    <property type="entry name" value="BROMODOMAIN_2"/>
    <property type="match status" value="1"/>
</dbReference>
<reference evidence="7 8" key="1">
    <citation type="journal article" date="2019" name="Sci. Rep.">
        <title>Comparative genomics of chytrid fungi reveal insights into the obligate biotrophic and pathogenic lifestyle of Synchytrium endobioticum.</title>
        <authorList>
            <person name="van de Vossenberg B.T.L.H."/>
            <person name="Warris S."/>
            <person name="Nguyen H.D.T."/>
            <person name="van Gent-Pelzer M.P.E."/>
            <person name="Joly D.L."/>
            <person name="van de Geest H.C."/>
            <person name="Bonants P.J.M."/>
            <person name="Smith D.S."/>
            <person name="Levesque C.A."/>
            <person name="van der Lee T.A.J."/>
        </authorList>
    </citation>
    <scope>NUCLEOTIDE SEQUENCE [LARGE SCALE GENOMIC DNA]</scope>
    <source>
        <strain evidence="7 8">LEV6574</strain>
    </source>
</reference>
<gene>
    <name evidence="7" type="ORF">SeLEV6574_g07048</name>
</gene>
<dbReference type="Pfam" id="PF00439">
    <property type="entry name" value="Bromodomain"/>
    <property type="match status" value="1"/>
</dbReference>
<feature type="region of interest" description="Disordered" evidence="5">
    <location>
        <begin position="224"/>
        <end position="336"/>
    </location>
</feature>
<feature type="compositionally biased region" description="Low complexity" evidence="5">
    <location>
        <begin position="440"/>
        <end position="453"/>
    </location>
</feature>
<dbReference type="InterPro" id="IPR036427">
    <property type="entry name" value="Bromodomain-like_sf"/>
</dbReference>
<dbReference type="PANTHER" id="PTHR45926">
    <property type="entry name" value="OSJNBA0053K19.4 PROTEIN"/>
    <property type="match status" value="1"/>
</dbReference>